<dbReference type="EMBL" id="JAMXWF010000011">
    <property type="protein sequence ID" value="MDQ6408591.1"/>
    <property type="molecule type" value="Genomic_DNA"/>
</dbReference>
<name>A0AAP5ENN8_9BURK</name>
<dbReference type="EMBL" id="JAPKHW010000011">
    <property type="protein sequence ID" value="MCX4146765.1"/>
    <property type="molecule type" value="Genomic_DNA"/>
</dbReference>
<accession>A0AAP5ENN8</accession>
<protein>
    <submittedName>
        <fullName evidence="2">Uncharacterized protein</fullName>
    </submittedName>
</protein>
<sequence length="301" mass="33430">MFDDFSAYFYENVVRSFNEYQRTKASGVAGASDDIRTAMAAASALFHLREHLPRSFAMSRSKAERLCTDYGVLADIANTAKHRALDTATPHGAPLLRSAADLKEEIVITEYCDQEGAYKHVEKRVTAGLIDGTTRDVLEVLTNVMNFWQTYLHDKGVIAKPRIYAVESAQQPRPRAEANDGQLGLLITPGLRFKGSARLQKYNYVTGKLEPIDLTGSEAKLTVYAPQQYQFDMSITHEPSGTTLKRTIKLTEEESRVFAGLRTDAERQAYVSGLPSTHATFKELHAEAESLQTKTAGNEES</sequence>
<proteinExistence type="predicted"/>
<evidence type="ECO:0000313" key="4">
    <source>
        <dbReference type="Proteomes" id="UP001242288"/>
    </source>
</evidence>
<gene>
    <name evidence="2" type="ORF">NIE36_15475</name>
    <name evidence="1" type="ORF">OSB80_15510</name>
</gene>
<comment type="caution">
    <text evidence="2">The sequence shown here is derived from an EMBL/GenBank/DDBJ whole genome shotgun (WGS) entry which is preliminary data.</text>
</comment>
<organism evidence="2 4">
    <name type="scientific">Paraburkholderia madseniana</name>
    <dbReference type="NCBI Taxonomy" id="2599607"/>
    <lineage>
        <taxon>Bacteria</taxon>
        <taxon>Pseudomonadati</taxon>
        <taxon>Pseudomonadota</taxon>
        <taxon>Betaproteobacteria</taxon>
        <taxon>Burkholderiales</taxon>
        <taxon>Burkholderiaceae</taxon>
        <taxon>Paraburkholderia</taxon>
    </lineage>
</organism>
<dbReference type="RefSeq" id="WP_266258350.1">
    <property type="nucleotide sequence ID" value="NZ_JAMXWF010000011.1"/>
</dbReference>
<dbReference type="Proteomes" id="UP001209412">
    <property type="component" value="Unassembled WGS sequence"/>
</dbReference>
<reference evidence="2" key="1">
    <citation type="submission" date="2022-06" db="EMBL/GenBank/DDBJ databases">
        <title>PHB producers.</title>
        <authorList>
            <person name="Besaury L."/>
        </authorList>
    </citation>
    <scope>NUCLEOTIDE SEQUENCE</scope>
    <source>
        <strain evidence="2 3">SEWS6</strain>
    </source>
</reference>
<evidence type="ECO:0000313" key="3">
    <source>
        <dbReference type="Proteomes" id="UP001209412"/>
    </source>
</evidence>
<evidence type="ECO:0000313" key="1">
    <source>
        <dbReference type="EMBL" id="MCX4146765.1"/>
    </source>
</evidence>
<dbReference type="AlphaFoldDB" id="A0AAP5ENN8"/>
<keyword evidence="3" id="KW-1185">Reference proteome</keyword>
<dbReference type="Proteomes" id="UP001242288">
    <property type="component" value="Unassembled WGS sequence"/>
</dbReference>
<evidence type="ECO:0000313" key="2">
    <source>
        <dbReference type="EMBL" id="MDQ6408591.1"/>
    </source>
</evidence>